<gene>
    <name evidence="3" type="ORF">U9M48_040994</name>
</gene>
<dbReference type="Proteomes" id="UP001341281">
    <property type="component" value="Chromosome 09"/>
</dbReference>
<keyword evidence="2" id="KW-1133">Transmembrane helix</keyword>
<feature type="region of interest" description="Disordered" evidence="1">
    <location>
        <begin position="853"/>
        <end position="883"/>
    </location>
</feature>
<dbReference type="InterPro" id="IPR011989">
    <property type="entry name" value="ARM-like"/>
</dbReference>
<evidence type="ECO:0000256" key="1">
    <source>
        <dbReference type="SAM" id="MobiDB-lite"/>
    </source>
</evidence>
<evidence type="ECO:0000313" key="3">
    <source>
        <dbReference type="EMBL" id="WVZ95200.1"/>
    </source>
</evidence>
<evidence type="ECO:0000313" key="4">
    <source>
        <dbReference type="Proteomes" id="UP001341281"/>
    </source>
</evidence>
<feature type="transmembrane region" description="Helical" evidence="2">
    <location>
        <begin position="39"/>
        <end position="63"/>
    </location>
</feature>
<dbReference type="AlphaFoldDB" id="A0AAQ3XEC6"/>
<dbReference type="PANTHER" id="PTHR33115:SF25">
    <property type="entry name" value="CONDENSIN COMPLEX SUBUNIT 1 C-TERMINAL DOMAIN-CONTAINING PROTEIN"/>
    <property type="match status" value="1"/>
</dbReference>
<organism evidence="3 4">
    <name type="scientific">Paspalum notatum var. saurae</name>
    <dbReference type="NCBI Taxonomy" id="547442"/>
    <lineage>
        <taxon>Eukaryota</taxon>
        <taxon>Viridiplantae</taxon>
        <taxon>Streptophyta</taxon>
        <taxon>Embryophyta</taxon>
        <taxon>Tracheophyta</taxon>
        <taxon>Spermatophyta</taxon>
        <taxon>Magnoliopsida</taxon>
        <taxon>Liliopsida</taxon>
        <taxon>Poales</taxon>
        <taxon>Poaceae</taxon>
        <taxon>PACMAD clade</taxon>
        <taxon>Panicoideae</taxon>
        <taxon>Andropogonodae</taxon>
        <taxon>Paspaleae</taxon>
        <taxon>Paspalinae</taxon>
        <taxon>Paspalum</taxon>
    </lineage>
</organism>
<dbReference type="EMBL" id="CP144753">
    <property type="protein sequence ID" value="WVZ95200.1"/>
    <property type="molecule type" value="Genomic_DNA"/>
</dbReference>
<evidence type="ECO:0000256" key="2">
    <source>
        <dbReference type="SAM" id="Phobius"/>
    </source>
</evidence>
<feature type="transmembrane region" description="Helical" evidence="2">
    <location>
        <begin position="165"/>
        <end position="183"/>
    </location>
</feature>
<feature type="region of interest" description="Disordered" evidence="1">
    <location>
        <begin position="1"/>
        <end position="24"/>
    </location>
</feature>
<feature type="compositionally biased region" description="Polar residues" evidence="1">
    <location>
        <begin position="859"/>
        <end position="876"/>
    </location>
</feature>
<feature type="transmembrane region" description="Helical" evidence="2">
    <location>
        <begin position="100"/>
        <end position="127"/>
    </location>
</feature>
<dbReference type="SUPFAM" id="SSF48371">
    <property type="entry name" value="ARM repeat"/>
    <property type="match status" value="1"/>
</dbReference>
<name>A0AAQ3XEC6_PASNO</name>
<protein>
    <submittedName>
        <fullName evidence="3">Uncharacterized protein</fullName>
    </submittedName>
</protein>
<keyword evidence="2" id="KW-0812">Transmembrane</keyword>
<dbReference type="PANTHER" id="PTHR33115">
    <property type="entry name" value="ARM REPEAT SUPERFAMILY PROTEIN"/>
    <property type="match status" value="1"/>
</dbReference>
<dbReference type="Gene3D" id="1.25.10.10">
    <property type="entry name" value="Leucine-rich Repeat Variant"/>
    <property type="match status" value="1"/>
</dbReference>
<sequence length="1008" mass="110975">MADGGARAASRKRNGRSGPPNQLPTERKEVMMLNRYAKFMAFISMAVHGLGVLALTWSTVVLLGGYVTALGKNEFWCLTIISMIQAARSVALSLPPLCLAVWAVIILPMLIALPFALVFLLVSYVYVYGPLTCLVLSSWRLGKRNYGSTDGADGKANMLPAALDMFYSLVIFQGILFWTWHLIDIVGVKVMVLHFQAEYPLSGKWVSSESIREYSDTRDTCSQKLASIKGRNLINYAVGLLGSESPEEYLSGARLLAAIAKKKGGEEEQVRQVMLCSRPKIQKLIDTLRWRSSSSPAPDEKREMRELAATILSGLAGDIDLAQYPGAIHCITSLFQEETTTKTYWNGNQVPHASGDGDQEQTKQAMMRLRRRAEEDILARYYLYEWMKEAERRWLKWLMKGLEYTDEVKQDQDDGGVQLILQGLAILEGLASGSGHQQNCMDICSAPGLLSKIMAPIHSNTLIQDVSSNGAWADVVNGSFKVLHRLISVPSDTSRTLRLEISSDHQAVSNLLEMMILDEVHKGGAVVQKPPEIVILDEVHKGGAVVQKPPEIVILDEVHKGGALVQKSPEIVILDEVHEGGALVQEPPEDLMLISTNQRRELQMRAMEILIELYVHLTPDERKELINNLLRIFVFLPDDGKDKEGDASSTTMLNLKATAGRNLLGLLLSTDTDAKADVVLACVATDGQNIVPDIIGLLEGKNNIIYRIIAAKILENLCTCSNLEESTATAKVLTPKLSKEPPTDACTGGLGGINCDDKGVDTKMCLLHLHKEKLMPKVRTEMLDMTIKSPESETPDKEAGFSTTLLQSPIAILTHHIDTWERIMKNIGEIWRKCAATKGDEESLGTCAVQGHKAKVKDNTNNSSGDHQRRSSSGQENESETATRELQEAILSLVMVILCGEGISAHDLDDKVVAKLKDIVDENKGHAKTSGNLRIVKLCGQIAVLMMQGRDVKHNQHFQEFNKSLSEASKTMSGLESSILFSGTDDLRMKKTVKPLATLAREVQQLVG</sequence>
<keyword evidence="4" id="KW-1185">Reference proteome</keyword>
<keyword evidence="2" id="KW-0472">Membrane</keyword>
<accession>A0AAQ3XEC6</accession>
<proteinExistence type="predicted"/>
<dbReference type="InterPro" id="IPR016024">
    <property type="entry name" value="ARM-type_fold"/>
</dbReference>
<reference evidence="3 4" key="1">
    <citation type="submission" date="2024-02" db="EMBL/GenBank/DDBJ databases">
        <title>High-quality chromosome-scale genome assembly of Pensacola bahiagrass (Paspalum notatum Flugge var. saurae).</title>
        <authorList>
            <person name="Vega J.M."/>
            <person name="Podio M."/>
            <person name="Orjuela J."/>
            <person name="Siena L.A."/>
            <person name="Pessino S.C."/>
            <person name="Combes M.C."/>
            <person name="Mariac C."/>
            <person name="Albertini E."/>
            <person name="Pupilli F."/>
            <person name="Ortiz J.P.A."/>
            <person name="Leblanc O."/>
        </authorList>
    </citation>
    <scope>NUCLEOTIDE SEQUENCE [LARGE SCALE GENOMIC DNA]</scope>
    <source>
        <strain evidence="3">R1</strain>
        <tissue evidence="3">Leaf</tissue>
    </source>
</reference>